<reference evidence="2" key="2">
    <citation type="journal article" date="2013" name="Mar. Genomics">
        <title>Expression of sulfatases in Rhodopirellula baltica and the diversity of sulfatases in the genus Rhodopirellula.</title>
        <authorList>
            <person name="Wegner C.E."/>
            <person name="Richter-Heitmann T."/>
            <person name="Klindworth A."/>
            <person name="Klockow C."/>
            <person name="Richter M."/>
            <person name="Achstetter T."/>
            <person name="Glockner F.O."/>
            <person name="Harder J."/>
        </authorList>
    </citation>
    <scope>NUCLEOTIDE SEQUENCE [LARGE SCALE GENOMIC DNA]</scope>
    <source>
        <strain evidence="2">6C</strain>
    </source>
</reference>
<comment type="caution">
    <text evidence="2">The sequence shown here is derived from an EMBL/GenBank/DDBJ whole genome shotgun (WGS) entry which is preliminary data.</text>
</comment>
<proteinExistence type="predicted"/>
<dbReference type="PATRIC" id="fig|1263867.3.peg.4376"/>
<organism evidence="2 3">
    <name type="scientific">Rhodopirellula europaea 6C</name>
    <dbReference type="NCBI Taxonomy" id="1263867"/>
    <lineage>
        <taxon>Bacteria</taxon>
        <taxon>Pseudomonadati</taxon>
        <taxon>Planctomycetota</taxon>
        <taxon>Planctomycetia</taxon>
        <taxon>Pirellulales</taxon>
        <taxon>Pirellulaceae</taxon>
        <taxon>Rhodopirellula</taxon>
    </lineage>
</organism>
<dbReference type="AlphaFoldDB" id="M2AYY1"/>
<gene>
    <name evidence="2" type="ORF">RE6C_04085</name>
</gene>
<dbReference type="Proteomes" id="UP000011529">
    <property type="component" value="Unassembled WGS sequence"/>
</dbReference>
<evidence type="ECO:0000313" key="3">
    <source>
        <dbReference type="Proteomes" id="UP000011529"/>
    </source>
</evidence>
<protein>
    <submittedName>
        <fullName evidence="2">Uncharacterized protein</fullName>
    </submittedName>
</protein>
<accession>M2AYY1</accession>
<evidence type="ECO:0000313" key="2">
    <source>
        <dbReference type="EMBL" id="EMB15184.1"/>
    </source>
</evidence>
<sequence>MSSKRPDTSNANKTKPTIHFDRGSSDYVSHLILFHLNLHQLETLLPQLREAPLLCYSAFQDSRRSTTPRSN</sequence>
<reference evidence="2" key="1">
    <citation type="submission" date="2012-11" db="EMBL/GenBank/DDBJ databases">
        <title>Permanent draft genomes of Rhodopirellula europaea strain SH398 and 6C.</title>
        <authorList>
            <person name="Richter M."/>
            <person name="Richter-Heitmann T."/>
            <person name="Frank C."/>
            <person name="Harder J."/>
            <person name="Glockner F.O."/>
        </authorList>
    </citation>
    <scope>NUCLEOTIDE SEQUENCE</scope>
    <source>
        <strain evidence="2">6C</strain>
    </source>
</reference>
<keyword evidence="3" id="KW-1185">Reference proteome</keyword>
<evidence type="ECO:0000256" key="1">
    <source>
        <dbReference type="SAM" id="MobiDB-lite"/>
    </source>
</evidence>
<name>M2AYY1_9BACT</name>
<feature type="region of interest" description="Disordered" evidence="1">
    <location>
        <begin position="1"/>
        <end position="22"/>
    </location>
</feature>
<dbReference type="EMBL" id="ANMO01000188">
    <property type="protein sequence ID" value="EMB15184.1"/>
    <property type="molecule type" value="Genomic_DNA"/>
</dbReference>